<keyword evidence="2" id="KW-1133">Transmembrane helix</keyword>
<evidence type="ECO:0000256" key="2">
    <source>
        <dbReference type="SAM" id="Phobius"/>
    </source>
</evidence>
<proteinExistence type="predicted"/>
<accession>A0AAV9XWE9</accession>
<feature type="compositionally biased region" description="Basic and acidic residues" evidence="1">
    <location>
        <begin position="215"/>
        <end position="226"/>
    </location>
</feature>
<feature type="transmembrane region" description="Helical" evidence="2">
    <location>
        <begin position="99"/>
        <end position="123"/>
    </location>
</feature>
<evidence type="ECO:0000313" key="4">
    <source>
        <dbReference type="Proteomes" id="UP001311799"/>
    </source>
</evidence>
<keyword evidence="2" id="KW-0472">Membrane</keyword>
<name>A0AAV9XWE9_9CRYT</name>
<comment type="caution">
    <text evidence="3">The sequence shown here is derived from an EMBL/GenBank/DDBJ whole genome shotgun (WGS) entry which is preliminary data.</text>
</comment>
<feature type="transmembrane region" description="Helical" evidence="2">
    <location>
        <begin position="162"/>
        <end position="185"/>
    </location>
</feature>
<reference evidence="3 4" key="1">
    <citation type="submission" date="2023-10" db="EMBL/GenBank/DDBJ databases">
        <title>Comparative genomics analysis reveals potential genetic determinants of host preference in Cryptosporidium xiaoi.</title>
        <authorList>
            <person name="Xiao L."/>
            <person name="Li J."/>
        </authorList>
    </citation>
    <scope>NUCLEOTIDE SEQUENCE [LARGE SCALE GENOMIC DNA]</scope>
    <source>
        <strain evidence="3 4">52996</strain>
    </source>
</reference>
<evidence type="ECO:0000313" key="3">
    <source>
        <dbReference type="EMBL" id="KAK6588424.1"/>
    </source>
</evidence>
<evidence type="ECO:0000256" key="1">
    <source>
        <dbReference type="SAM" id="MobiDB-lite"/>
    </source>
</evidence>
<dbReference type="Proteomes" id="UP001311799">
    <property type="component" value="Unassembled WGS sequence"/>
</dbReference>
<sequence>MRHQRRLSFKKKGEREHFKSPLLPYPERTSKICSKKCDLYPEFMFCIPAKPISNVFGYDLDMFVKSTTIISISIWVTTLFLEGFFFYRQGIELKSNILLIFVLFTGIVIFLVGSFCGVIGFIGCSIPNSACIYTYYLQVTIQIIVNIYAITASLIRGYFSYTLFYSLFLALDALFLFPTWSLYIYTKLDGAPPNATKYGGLLSELLSACEHKDGCKSNPDDSEKNIENGNSETSNKIPNRPSTFNTKAILYKPNIKDKKQTKRFLAGDNTNKHHKYPTIKSPAKDENVIFVPLSSVPSKKEREFEENSNFTNPEIHIEIPDVKAMQDTEKVNNDEKKSTFSWLKPSISIGRR</sequence>
<dbReference type="AlphaFoldDB" id="A0AAV9XWE9"/>
<protein>
    <submittedName>
        <fullName evidence="3">Uncharacterized protein</fullName>
    </submittedName>
</protein>
<dbReference type="EMBL" id="JAWDEY010000032">
    <property type="protein sequence ID" value="KAK6588424.1"/>
    <property type="molecule type" value="Genomic_DNA"/>
</dbReference>
<gene>
    <name evidence="3" type="ORF">RS030_4647</name>
</gene>
<feature type="compositionally biased region" description="Polar residues" evidence="1">
    <location>
        <begin position="227"/>
        <end position="243"/>
    </location>
</feature>
<keyword evidence="4" id="KW-1185">Reference proteome</keyword>
<feature type="transmembrane region" description="Helical" evidence="2">
    <location>
        <begin position="68"/>
        <end position="87"/>
    </location>
</feature>
<keyword evidence="2" id="KW-0812">Transmembrane</keyword>
<organism evidence="3 4">
    <name type="scientific">Cryptosporidium xiaoi</name>
    <dbReference type="NCBI Taxonomy" id="659607"/>
    <lineage>
        <taxon>Eukaryota</taxon>
        <taxon>Sar</taxon>
        <taxon>Alveolata</taxon>
        <taxon>Apicomplexa</taxon>
        <taxon>Conoidasida</taxon>
        <taxon>Coccidia</taxon>
        <taxon>Eucoccidiorida</taxon>
        <taxon>Eimeriorina</taxon>
        <taxon>Cryptosporidiidae</taxon>
        <taxon>Cryptosporidium</taxon>
    </lineage>
</organism>
<feature type="transmembrane region" description="Helical" evidence="2">
    <location>
        <begin position="135"/>
        <end position="155"/>
    </location>
</feature>
<feature type="region of interest" description="Disordered" evidence="1">
    <location>
        <begin position="215"/>
        <end position="243"/>
    </location>
</feature>